<dbReference type="Proteomes" id="UP000192761">
    <property type="component" value="Unassembled WGS sequence"/>
</dbReference>
<evidence type="ECO:0000313" key="2">
    <source>
        <dbReference type="Proteomes" id="UP000192761"/>
    </source>
</evidence>
<dbReference type="EMBL" id="FWXD01000054">
    <property type="protein sequence ID" value="SMC29930.1"/>
    <property type="molecule type" value="Genomic_DNA"/>
</dbReference>
<sequence>MLFRCVRAAACRPRLMCAHGANQGKFKGDCGPTRDVNQPTNGRPDVWLPGGLVAIALPGAPSAGLDAAAFHAAMTHLLTQLAQPRGQEPA</sequence>
<organism evidence="1 2">
    <name type="scientific">Andreprevotia lacus DSM 23236</name>
    <dbReference type="NCBI Taxonomy" id="1121001"/>
    <lineage>
        <taxon>Bacteria</taxon>
        <taxon>Pseudomonadati</taxon>
        <taxon>Pseudomonadota</taxon>
        <taxon>Betaproteobacteria</taxon>
        <taxon>Neisseriales</taxon>
        <taxon>Chitinibacteraceae</taxon>
        <taxon>Andreprevotia</taxon>
    </lineage>
</organism>
<dbReference type="AlphaFoldDB" id="A0A1W1Y143"/>
<name>A0A1W1Y143_9NEIS</name>
<protein>
    <submittedName>
        <fullName evidence="1">Uncharacterized protein</fullName>
    </submittedName>
</protein>
<accession>A0A1W1Y143</accession>
<gene>
    <name evidence="1" type="ORF">SAMN02745857_04273</name>
</gene>
<evidence type="ECO:0000313" key="1">
    <source>
        <dbReference type="EMBL" id="SMC29930.1"/>
    </source>
</evidence>
<proteinExistence type="predicted"/>
<reference evidence="1 2" key="1">
    <citation type="submission" date="2017-04" db="EMBL/GenBank/DDBJ databases">
        <authorList>
            <person name="Afonso C.L."/>
            <person name="Miller P.J."/>
            <person name="Scott M.A."/>
            <person name="Spackman E."/>
            <person name="Goraichik I."/>
            <person name="Dimitrov K.M."/>
            <person name="Suarez D.L."/>
            <person name="Swayne D.E."/>
        </authorList>
    </citation>
    <scope>NUCLEOTIDE SEQUENCE [LARGE SCALE GENOMIC DNA]</scope>
    <source>
        <strain evidence="1 2">DSM 23236</strain>
    </source>
</reference>
<keyword evidence="2" id="KW-1185">Reference proteome</keyword>
<dbReference type="STRING" id="1121001.SAMN02745857_04273"/>